<reference evidence="1 2" key="1">
    <citation type="journal article" date="2019" name="Sci. Rep.">
        <title>Orb-weaving spider Araneus ventricosus genome elucidates the spidroin gene catalogue.</title>
        <authorList>
            <person name="Kono N."/>
            <person name="Nakamura H."/>
            <person name="Ohtoshi R."/>
            <person name="Moran D.A.P."/>
            <person name="Shinohara A."/>
            <person name="Yoshida Y."/>
            <person name="Fujiwara M."/>
            <person name="Mori M."/>
            <person name="Tomita M."/>
            <person name="Arakawa K."/>
        </authorList>
    </citation>
    <scope>NUCLEOTIDE SEQUENCE [LARGE SCALE GENOMIC DNA]</scope>
</reference>
<accession>A0A4Y2UJ05</accession>
<evidence type="ECO:0000313" key="2">
    <source>
        <dbReference type="Proteomes" id="UP000499080"/>
    </source>
</evidence>
<protein>
    <submittedName>
        <fullName evidence="1">Uncharacterized protein</fullName>
    </submittedName>
</protein>
<sequence length="173" mass="19364">MHVSETPLYVMGLGIITVTKIKGNDFLRANYKSSTSRNSKSQPEVTVRHLLKLLSDVAAPHQCNLDSALFTSKQLNCKFQPSSRNSIHLTKAISLREVSLFCLMNRSEDAKSKGPQSASLSIFHPNQFPGSEVGLFSKTENTLLFLPNEACRIFWPLFKRVKDKGSPLSDRRP</sequence>
<gene>
    <name evidence="1" type="ORF">AVEN_169215_1</name>
</gene>
<evidence type="ECO:0000313" key="1">
    <source>
        <dbReference type="EMBL" id="GBO13065.1"/>
    </source>
</evidence>
<name>A0A4Y2UJ05_ARAVE</name>
<dbReference type="AlphaFoldDB" id="A0A4Y2UJ05"/>
<comment type="caution">
    <text evidence="1">The sequence shown here is derived from an EMBL/GenBank/DDBJ whole genome shotgun (WGS) entry which is preliminary data.</text>
</comment>
<dbReference type="Proteomes" id="UP000499080">
    <property type="component" value="Unassembled WGS sequence"/>
</dbReference>
<proteinExistence type="predicted"/>
<dbReference type="EMBL" id="BGPR01037469">
    <property type="protein sequence ID" value="GBO13065.1"/>
    <property type="molecule type" value="Genomic_DNA"/>
</dbReference>
<keyword evidence="2" id="KW-1185">Reference proteome</keyword>
<organism evidence="1 2">
    <name type="scientific">Araneus ventricosus</name>
    <name type="common">Orbweaver spider</name>
    <name type="synonym">Epeira ventricosa</name>
    <dbReference type="NCBI Taxonomy" id="182803"/>
    <lineage>
        <taxon>Eukaryota</taxon>
        <taxon>Metazoa</taxon>
        <taxon>Ecdysozoa</taxon>
        <taxon>Arthropoda</taxon>
        <taxon>Chelicerata</taxon>
        <taxon>Arachnida</taxon>
        <taxon>Araneae</taxon>
        <taxon>Araneomorphae</taxon>
        <taxon>Entelegynae</taxon>
        <taxon>Araneoidea</taxon>
        <taxon>Araneidae</taxon>
        <taxon>Araneus</taxon>
    </lineage>
</organism>